<evidence type="ECO:0000313" key="1">
    <source>
        <dbReference type="EMBL" id="SCM68123.1"/>
    </source>
</evidence>
<dbReference type="EMBL" id="FMJB01000051">
    <property type="protein sequence ID" value="SCM68123.1"/>
    <property type="molecule type" value="Genomic_DNA"/>
</dbReference>
<dbReference type="RefSeq" id="WP_072706761.1">
    <property type="nucleotide sequence ID" value="NZ_FMJB01000051.1"/>
</dbReference>
<gene>
    <name evidence="1" type="ORF">KARMA_2333</name>
</gene>
<dbReference type="AlphaFoldDB" id="A0A1M4MZX4"/>
<name>A0A1M4MZX4_9RHOB</name>
<reference evidence="2" key="1">
    <citation type="submission" date="2016-09" db="EMBL/GenBank/DDBJ databases">
        <authorList>
            <person name="Wibberg D."/>
        </authorList>
    </citation>
    <scope>NUCLEOTIDE SEQUENCE [LARGE SCALE GENOMIC DNA]</scope>
</reference>
<accession>A0A1M4MZX4</accession>
<proteinExistence type="predicted"/>
<sequence>MTISTDLQSLSAMLLEFRAMMDRLEAMLGRSEDAALTDRLQEITDAIVASNTYSQQIVENLTDALMQQQDLKRMAAQIDAIHKNQALMTQWLGETLEKAREDG</sequence>
<organism evidence="1 2">
    <name type="scientific">Donghicola eburneus</name>
    <dbReference type="NCBI Taxonomy" id="393278"/>
    <lineage>
        <taxon>Bacteria</taxon>
        <taxon>Pseudomonadati</taxon>
        <taxon>Pseudomonadota</taxon>
        <taxon>Alphaproteobacteria</taxon>
        <taxon>Rhodobacterales</taxon>
        <taxon>Roseobacteraceae</taxon>
        <taxon>Donghicola</taxon>
    </lineage>
</organism>
<dbReference type="Proteomes" id="UP000184085">
    <property type="component" value="Unassembled WGS sequence"/>
</dbReference>
<evidence type="ECO:0000313" key="2">
    <source>
        <dbReference type="Proteomes" id="UP000184085"/>
    </source>
</evidence>
<protein>
    <submittedName>
        <fullName evidence="1">Uncharacterized protein</fullName>
    </submittedName>
</protein>
<keyword evidence="2" id="KW-1185">Reference proteome</keyword>